<dbReference type="GO" id="GO:0008934">
    <property type="term" value="F:inositol monophosphate 1-phosphatase activity"/>
    <property type="evidence" value="ECO:0007669"/>
    <property type="project" value="InterPro"/>
</dbReference>
<dbReference type="AlphaFoldDB" id="A0A177PF77"/>
<dbReference type="RefSeq" id="WP_064024335.1">
    <property type="nucleotide sequence ID" value="NZ_LUUK01000016.1"/>
</dbReference>
<dbReference type="SUPFAM" id="SSF56655">
    <property type="entry name" value="Carbohydrate phosphatase"/>
    <property type="match status" value="1"/>
</dbReference>
<comment type="catalytic activity">
    <reaction evidence="1 9">
        <text>a myo-inositol phosphate + H2O = myo-inositol + phosphate</text>
        <dbReference type="Rhea" id="RHEA:24056"/>
        <dbReference type="ChEBI" id="CHEBI:15377"/>
        <dbReference type="ChEBI" id="CHEBI:17268"/>
        <dbReference type="ChEBI" id="CHEBI:43474"/>
        <dbReference type="ChEBI" id="CHEBI:84139"/>
        <dbReference type="EC" id="3.1.3.25"/>
    </reaction>
</comment>
<dbReference type="InterPro" id="IPR020550">
    <property type="entry name" value="Inositol_monophosphatase_CS"/>
</dbReference>
<dbReference type="GO" id="GO:0046872">
    <property type="term" value="F:metal ion binding"/>
    <property type="evidence" value="ECO:0007669"/>
    <property type="project" value="UniProtKB-KW"/>
</dbReference>
<dbReference type="PROSITE" id="PS00630">
    <property type="entry name" value="IMP_2"/>
    <property type="match status" value="1"/>
</dbReference>
<evidence type="ECO:0000256" key="5">
    <source>
        <dbReference type="ARBA" id="ARBA00022801"/>
    </source>
</evidence>
<evidence type="ECO:0000313" key="11">
    <source>
        <dbReference type="Proteomes" id="UP000077628"/>
    </source>
</evidence>
<proteinExistence type="inferred from homology"/>
<evidence type="ECO:0000256" key="7">
    <source>
        <dbReference type="ARBA" id="ARBA00022842"/>
    </source>
</evidence>
<dbReference type="STRING" id="702114.A1355_17940"/>
<evidence type="ECO:0000256" key="3">
    <source>
        <dbReference type="ARBA" id="ARBA00009759"/>
    </source>
</evidence>
<dbReference type="Gene3D" id="3.30.540.10">
    <property type="entry name" value="Fructose-1,6-Bisphosphatase, subunit A, domain 1"/>
    <property type="match status" value="1"/>
</dbReference>
<reference evidence="11" key="1">
    <citation type="submission" date="2016-03" db="EMBL/GenBank/DDBJ databases">
        <authorList>
            <person name="Heylen K."/>
            <person name="De Vos P."/>
            <person name="Vekeman B."/>
        </authorList>
    </citation>
    <scope>NUCLEOTIDE SEQUENCE [LARGE SCALE GENOMIC DNA]</scope>
    <source>
        <strain evidence="11">R-45383</strain>
    </source>
</reference>
<dbReference type="PRINTS" id="PR00377">
    <property type="entry name" value="IMPHPHTASES"/>
</dbReference>
<accession>A0A177PF77</accession>
<keyword evidence="5 9" id="KW-0378">Hydrolase</keyword>
<feature type="binding site" evidence="8">
    <location>
        <position position="82"/>
    </location>
    <ligand>
        <name>Mg(2+)</name>
        <dbReference type="ChEBI" id="CHEBI:18420"/>
        <label>1</label>
        <note>catalytic</note>
    </ligand>
</feature>
<evidence type="ECO:0000313" key="10">
    <source>
        <dbReference type="EMBL" id="OAI28020.1"/>
    </source>
</evidence>
<dbReference type="OrthoDB" id="9785695at2"/>
<dbReference type="InterPro" id="IPR020583">
    <property type="entry name" value="Inositol_monoP_metal-BS"/>
</dbReference>
<dbReference type="GO" id="GO:0006020">
    <property type="term" value="P:inositol metabolic process"/>
    <property type="evidence" value="ECO:0007669"/>
    <property type="project" value="TreeGrafter"/>
</dbReference>
<evidence type="ECO:0000256" key="8">
    <source>
        <dbReference type="PIRSR" id="PIRSR600760-2"/>
    </source>
</evidence>
<protein>
    <recommendedName>
        <fullName evidence="9">Inositol-1-monophosphatase</fullName>
        <ecNumber evidence="9">3.1.3.25</ecNumber>
    </recommendedName>
</protein>
<dbReference type="EMBL" id="LUUK01000016">
    <property type="protein sequence ID" value="OAI28020.1"/>
    <property type="molecule type" value="Genomic_DNA"/>
</dbReference>
<keyword evidence="7 8" id="KW-0460">Magnesium</keyword>
<dbReference type="PANTHER" id="PTHR20854:SF4">
    <property type="entry name" value="INOSITOL-1-MONOPHOSPHATASE-RELATED"/>
    <property type="match status" value="1"/>
</dbReference>
<feature type="binding site" evidence="8">
    <location>
        <position position="85"/>
    </location>
    <ligand>
        <name>Mg(2+)</name>
        <dbReference type="ChEBI" id="CHEBI:18420"/>
        <label>1</label>
        <note>catalytic</note>
    </ligand>
</feature>
<evidence type="ECO:0000256" key="2">
    <source>
        <dbReference type="ARBA" id="ARBA00001946"/>
    </source>
</evidence>
<keyword evidence="6" id="KW-0805">Transcription regulation</keyword>
<keyword evidence="4 8" id="KW-0479">Metal-binding</keyword>
<comment type="caution">
    <text evidence="10">The sequence shown here is derived from an EMBL/GenBank/DDBJ whole genome shotgun (WGS) entry which is preliminary data.</text>
</comment>
<dbReference type="PROSITE" id="PS00629">
    <property type="entry name" value="IMP_1"/>
    <property type="match status" value="1"/>
</dbReference>
<evidence type="ECO:0000256" key="1">
    <source>
        <dbReference type="ARBA" id="ARBA00001033"/>
    </source>
</evidence>
<gene>
    <name evidence="10" type="ORF">A1355_17940</name>
</gene>
<dbReference type="Proteomes" id="UP000077628">
    <property type="component" value="Unassembled WGS sequence"/>
</dbReference>
<evidence type="ECO:0000256" key="9">
    <source>
        <dbReference type="RuleBase" id="RU364068"/>
    </source>
</evidence>
<feature type="binding site" evidence="8">
    <location>
        <position position="210"/>
    </location>
    <ligand>
        <name>Mg(2+)</name>
        <dbReference type="ChEBI" id="CHEBI:18420"/>
        <label>1</label>
        <note>catalytic</note>
    </ligand>
</feature>
<dbReference type="GO" id="GO:0046854">
    <property type="term" value="P:phosphatidylinositol phosphate biosynthetic process"/>
    <property type="evidence" value="ECO:0007669"/>
    <property type="project" value="InterPro"/>
</dbReference>
<comment type="similarity">
    <text evidence="3 9">Belongs to the inositol monophosphatase superfamily.</text>
</comment>
<dbReference type="InterPro" id="IPR000760">
    <property type="entry name" value="Inositol_monophosphatase-like"/>
</dbReference>
<dbReference type="GO" id="GO:0007165">
    <property type="term" value="P:signal transduction"/>
    <property type="evidence" value="ECO:0007669"/>
    <property type="project" value="TreeGrafter"/>
</dbReference>
<dbReference type="Gene3D" id="3.40.190.80">
    <property type="match status" value="1"/>
</dbReference>
<evidence type="ECO:0000256" key="4">
    <source>
        <dbReference type="ARBA" id="ARBA00022723"/>
    </source>
</evidence>
<dbReference type="PANTHER" id="PTHR20854">
    <property type="entry name" value="INOSITOL MONOPHOSPHATASE"/>
    <property type="match status" value="1"/>
</dbReference>
<organism evidence="10 11">
    <name type="scientific">Methylomonas koyamae</name>
    <dbReference type="NCBI Taxonomy" id="702114"/>
    <lineage>
        <taxon>Bacteria</taxon>
        <taxon>Pseudomonadati</taxon>
        <taxon>Pseudomonadota</taxon>
        <taxon>Gammaproteobacteria</taxon>
        <taxon>Methylococcales</taxon>
        <taxon>Methylococcaceae</taxon>
        <taxon>Methylomonas</taxon>
    </lineage>
</organism>
<dbReference type="FunFam" id="3.30.540.10:FF:000003">
    <property type="entry name" value="Inositol-1-monophosphatase"/>
    <property type="match status" value="1"/>
</dbReference>
<comment type="cofactor">
    <cofactor evidence="2 8 9">
        <name>Mg(2+)</name>
        <dbReference type="ChEBI" id="CHEBI:18420"/>
    </cofactor>
</comment>
<dbReference type="EC" id="3.1.3.25" evidence="9"/>
<name>A0A177PF77_9GAMM</name>
<evidence type="ECO:0000256" key="6">
    <source>
        <dbReference type="ARBA" id="ARBA00022814"/>
    </source>
</evidence>
<sequence>MPIPLSELETIVRAAGAIAMTYFNDLDQLAVSKKSARDLVTDADVAVEHYLKQALTEKWPEYGFWGEESGQTANQNQRWIVDPIDGTHSFSKGQYFWGVSVALEIAGELVVGAVYGPALDDYYCAAKGQGAWKNGKPIRVSDETSLAASMVSTGFACLRQYLPDNNLPRFCRIAQATTGQRRMGSAALDLCTVADGQVDAFWEQELNLYDVAGGALVVLEAGGTLTDFQGNPGVFPKQILATNGKILDQIWPLM</sequence>
<dbReference type="CDD" id="cd01639">
    <property type="entry name" value="IMPase"/>
    <property type="match status" value="1"/>
</dbReference>
<feature type="binding site" evidence="8">
    <location>
        <position position="84"/>
    </location>
    <ligand>
        <name>Mg(2+)</name>
        <dbReference type="ChEBI" id="CHEBI:18420"/>
        <label>1</label>
        <note>catalytic</note>
    </ligand>
</feature>
<feature type="binding site" evidence="8">
    <location>
        <position position="67"/>
    </location>
    <ligand>
        <name>Mg(2+)</name>
        <dbReference type="ChEBI" id="CHEBI:18420"/>
        <label>1</label>
        <note>catalytic</note>
    </ligand>
</feature>
<dbReference type="Pfam" id="PF00459">
    <property type="entry name" value="Inositol_P"/>
    <property type="match status" value="1"/>
</dbReference>
<keyword evidence="11" id="KW-1185">Reference proteome</keyword>
<keyword evidence="6" id="KW-0804">Transcription</keyword>
<keyword evidence="6" id="KW-0889">Transcription antitermination</keyword>
<dbReference type="InterPro" id="IPR033942">
    <property type="entry name" value="IMPase"/>
</dbReference>
<dbReference type="GO" id="GO:0031564">
    <property type="term" value="P:transcription antitermination"/>
    <property type="evidence" value="ECO:0007669"/>
    <property type="project" value="UniProtKB-KW"/>
</dbReference>